<dbReference type="GO" id="GO:0005509">
    <property type="term" value="F:calcium ion binding"/>
    <property type="evidence" value="ECO:0007669"/>
    <property type="project" value="InterPro"/>
</dbReference>
<name>A0A2R5F7Q3_9PROT</name>
<dbReference type="RefSeq" id="WP_109013888.1">
    <property type="nucleotide sequence ID" value="NZ_BDOQ01000001.1"/>
</dbReference>
<feature type="compositionally biased region" description="Polar residues" evidence="1">
    <location>
        <begin position="225"/>
        <end position="241"/>
    </location>
</feature>
<dbReference type="Proteomes" id="UP000245081">
    <property type="component" value="Unassembled WGS sequence"/>
</dbReference>
<reference evidence="3 4" key="1">
    <citation type="journal article" date="2018" name="Environ. Microbiol.">
        <title>Isolation and genomic characterization of Novimethylophilus kurashikiensis gen. nov. sp. nov., a new lanthanide-dependent methylotrophic species of Methylophilaceae.</title>
        <authorList>
            <person name="Lv H."/>
            <person name="Sahin N."/>
            <person name="Tani A."/>
        </authorList>
    </citation>
    <scope>NUCLEOTIDE SEQUENCE [LARGE SCALE GENOMIC DNA]</scope>
    <source>
        <strain evidence="3 4">La2-4</strain>
    </source>
</reference>
<feature type="region of interest" description="Disordered" evidence="1">
    <location>
        <begin position="35"/>
        <end position="129"/>
    </location>
</feature>
<dbReference type="OrthoDB" id="8590058at2"/>
<evidence type="ECO:0000313" key="4">
    <source>
        <dbReference type="Proteomes" id="UP000245081"/>
    </source>
</evidence>
<dbReference type="Gene3D" id="1.10.238.10">
    <property type="entry name" value="EF-hand"/>
    <property type="match status" value="2"/>
</dbReference>
<feature type="compositionally biased region" description="Polar residues" evidence="1">
    <location>
        <begin position="53"/>
        <end position="68"/>
    </location>
</feature>
<feature type="domain" description="EF-hand" evidence="2">
    <location>
        <begin position="49"/>
        <end position="84"/>
    </location>
</feature>
<sequence>MTSISSLASSWASSLFSKLDTSNHGYLTKSDMESAFSNISGSSGTSSTSSTTNADNLFSALDSNGDSQVSKDELTTALESLASQLDNQFNSMRMGQGGDHMPPPPPGGGNGNMSGIPPASPANDSGFTKDQLTSQLSEIGSSDSQRSSFISNVVNNFDQADTDGDGKVTFQEAQALNQSLNASASTSSASSSSSDSSSNSSNTSQDQVLSQIMQLLQAYGVGGSDHSNQQNGFSSLLSQMA</sequence>
<feature type="region of interest" description="Disordered" evidence="1">
    <location>
        <begin position="181"/>
        <end position="206"/>
    </location>
</feature>
<dbReference type="SMART" id="SM00054">
    <property type="entry name" value="EFh"/>
    <property type="match status" value="3"/>
</dbReference>
<dbReference type="Pfam" id="PF13202">
    <property type="entry name" value="EF-hand_5"/>
    <property type="match status" value="1"/>
</dbReference>
<dbReference type="EMBL" id="BDOQ01000001">
    <property type="protein sequence ID" value="GBG12664.1"/>
    <property type="molecule type" value="Genomic_DNA"/>
</dbReference>
<evidence type="ECO:0000313" key="3">
    <source>
        <dbReference type="EMBL" id="GBG12664.1"/>
    </source>
</evidence>
<accession>A0A2R5F7Q3</accession>
<keyword evidence="4" id="KW-1185">Reference proteome</keyword>
<evidence type="ECO:0000259" key="2">
    <source>
        <dbReference type="PROSITE" id="PS50222"/>
    </source>
</evidence>
<feature type="domain" description="EF-hand" evidence="2">
    <location>
        <begin position="148"/>
        <end position="183"/>
    </location>
</feature>
<dbReference type="InterPro" id="IPR002048">
    <property type="entry name" value="EF_hand_dom"/>
</dbReference>
<gene>
    <name evidence="3" type="ORF">NMK_0195</name>
</gene>
<dbReference type="PROSITE" id="PS50222">
    <property type="entry name" value="EF_HAND_2"/>
    <property type="match status" value="2"/>
</dbReference>
<evidence type="ECO:0000256" key="1">
    <source>
        <dbReference type="SAM" id="MobiDB-lite"/>
    </source>
</evidence>
<dbReference type="InterPro" id="IPR011992">
    <property type="entry name" value="EF-hand-dom_pair"/>
</dbReference>
<dbReference type="SUPFAM" id="SSF47473">
    <property type="entry name" value="EF-hand"/>
    <property type="match status" value="1"/>
</dbReference>
<feature type="compositionally biased region" description="Polar residues" evidence="1">
    <location>
        <begin position="77"/>
        <end position="93"/>
    </location>
</feature>
<comment type="caution">
    <text evidence="3">The sequence shown here is derived from an EMBL/GenBank/DDBJ whole genome shotgun (WGS) entry which is preliminary data.</text>
</comment>
<feature type="region of interest" description="Disordered" evidence="1">
    <location>
        <begin position="221"/>
        <end position="241"/>
    </location>
</feature>
<dbReference type="AlphaFoldDB" id="A0A2R5F7Q3"/>
<protein>
    <recommendedName>
        <fullName evidence="2">EF-hand domain-containing protein</fullName>
    </recommendedName>
</protein>
<proteinExistence type="predicted"/>
<dbReference type="Pfam" id="PF13499">
    <property type="entry name" value="EF-hand_7"/>
    <property type="match status" value="1"/>
</dbReference>
<feature type="compositionally biased region" description="Low complexity" evidence="1">
    <location>
        <begin position="40"/>
        <end position="52"/>
    </location>
</feature>
<organism evidence="3 4">
    <name type="scientific">Novimethylophilus kurashikiensis</name>
    <dbReference type="NCBI Taxonomy" id="1825523"/>
    <lineage>
        <taxon>Bacteria</taxon>
        <taxon>Pseudomonadati</taxon>
        <taxon>Pseudomonadota</taxon>
        <taxon>Betaproteobacteria</taxon>
        <taxon>Nitrosomonadales</taxon>
        <taxon>Methylophilaceae</taxon>
        <taxon>Novimethylophilus</taxon>
    </lineage>
</organism>